<dbReference type="PANTHER" id="PTHR47199:SF2">
    <property type="entry name" value="PHOTOSYSTEM II STABILITY_ASSEMBLY FACTOR HCF136, CHLOROPLASTIC"/>
    <property type="match status" value="1"/>
</dbReference>
<sequence>MSKLISYAFCIVVTALVFYAFSPRHDGQGAELDMDLARIQFNDLVHFDGRMVAVGERGTIMVSDDDGDSWQQTYGDQQLPVTLTGITWLGGDLLLAVGHDQLILRSTDGGDSWDVIMNDEEAGEPLMGTWSADGKEVFAYGSFGRFFHSTDAGQSWTSVELDIHGEHLNDLAGDGKRMQLLVGEMGLVLRSTDGGDQWQAVEPFYRGSLFGVAHLKDASWVAYGMRGHVFVSHDDGINWSQIQLPHQLPLYGHAADANGVVIVGTGGAYVNLTGDGELRNIGFMRGMGTLTSAVVLPNREFFVAGQFGLQQRDRDLLAHTGR</sequence>
<comment type="caution">
    <text evidence="4">The sequence shown here is derived from an EMBL/GenBank/DDBJ whole genome shotgun (WGS) entry which is preliminary data.</text>
</comment>
<name>A0AAQ1G635_9GAMM</name>
<keyword evidence="2" id="KW-0604">Photosystem II</keyword>
<dbReference type="InterPro" id="IPR015943">
    <property type="entry name" value="WD40/YVTN_repeat-like_dom_sf"/>
</dbReference>
<gene>
    <name evidence="4" type="ORF">SAMN05216586_10342</name>
</gene>
<keyword evidence="1" id="KW-0602">Photosynthesis</keyword>
<feature type="domain" description="Photosynthesis system II assembly factor Ycf48/Hcf136-like" evidence="3">
    <location>
        <begin position="97"/>
        <end position="234"/>
    </location>
</feature>
<dbReference type="Pfam" id="PF14870">
    <property type="entry name" value="PSII_BNR"/>
    <property type="match status" value="1"/>
</dbReference>
<reference evidence="4 5" key="1">
    <citation type="submission" date="2016-10" db="EMBL/GenBank/DDBJ databases">
        <authorList>
            <person name="Varghese N."/>
            <person name="Submissions S."/>
        </authorList>
    </citation>
    <scope>NUCLEOTIDE SEQUENCE [LARGE SCALE GENOMIC DNA]</scope>
    <source>
        <strain evidence="4 5">CECT 8317</strain>
    </source>
</reference>
<evidence type="ECO:0000256" key="1">
    <source>
        <dbReference type="ARBA" id="ARBA00022531"/>
    </source>
</evidence>
<keyword evidence="5" id="KW-1185">Reference proteome</keyword>
<dbReference type="InterPro" id="IPR028203">
    <property type="entry name" value="PSII_CF48-like_dom"/>
</dbReference>
<dbReference type="InterPro" id="IPR036278">
    <property type="entry name" value="Sialidase_sf"/>
</dbReference>
<evidence type="ECO:0000313" key="4">
    <source>
        <dbReference type="EMBL" id="SEG04066.1"/>
    </source>
</evidence>
<organism evidence="4 5">
    <name type="scientific">Halopseudomonas aestusnigri</name>
    <dbReference type="NCBI Taxonomy" id="857252"/>
    <lineage>
        <taxon>Bacteria</taxon>
        <taxon>Pseudomonadati</taxon>
        <taxon>Pseudomonadota</taxon>
        <taxon>Gammaproteobacteria</taxon>
        <taxon>Pseudomonadales</taxon>
        <taxon>Pseudomonadaceae</taxon>
        <taxon>Halopseudomonas</taxon>
    </lineage>
</organism>
<dbReference type="Gene3D" id="2.130.10.10">
    <property type="entry name" value="YVTN repeat-like/Quinoprotein amine dehydrogenase"/>
    <property type="match status" value="1"/>
</dbReference>
<evidence type="ECO:0000256" key="2">
    <source>
        <dbReference type="ARBA" id="ARBA00023276"/>
    </source>
</evidence>
<dbReference type="AlphaFoldDB" id="A0AAQ1G635"/>
<dbReference type="Gene3D" id="2.120.10.10">
    <property type="match status" value="1"/>
</dbReference>
<dbReference type="EMBL" id="FNVE01000003">
    <property type="protein sequence ID" value="SEG04066.1"/>
    <property type="molecule type" value="Genomic_DNA"/>
</dbReference>
<dbReference type="PANTHER" id="PTHR47199">
    <property type="entry name" value="PHOTOSYSTEM II STABILITY/ASSEMBLY FACTOR HCF136, CHLOROPLASTIC"/>
    <property type="match status" value="1"/>
</dbReference>
<evidence type="ECO:0000259" key="3">
    <source>
        <dbReference type="Pfam" id="PF14870"/>
    </source>
</evidence>
<dbReference type="SUPFAM" id="SSF50939">
    <property type="entry name" value="Sialidases"/>
    <property type="match status" value="1"/>
</dbReference>
<dbReference type="GO" id="GO:0009523">
    <property type="term" value="C:photosystem II"/>
    <property type="evidence" value="ECO:0007669"/>
    <property type="project" value="UniProtKB-KW"/>
</dbReference>
<evidence type="ECO:0000313" key="5">
    <source>
        <dbReference type="Proteomes" id="UP000243518"/>
    </source>
</evidence>
<accession>A0AAQ1G635</accession>
<dbReference type="GO" id="GO:0015979">
    <property type="term" value="P:photosynthesis"/>
    <property type="evidence" value="ECO:0007669"/>
    <property type="project" value="UniProtKB-KW"/>
</dbReference>
<dbReference type="CDD" id="cd15482">
    <property type="entry name" value="Sialidase_non-viral"/>
    <property type="match status" value="1"/>
</dbReference>
<proteinExistence type="predicted"/>
<protein>
    <recommendedName>
        <fullName evidence="3">Photosynthesis system II assembly factor Ycf48/Hcf136-like domain-containing protein</fullName>
    </recommendedName>
</protein>
<dbReference type="Proteomes" id="UP000243518">
    <property type="component" value="Unassembled WGS sequence"/>
</dbReference>
<dbReference type="RefSeq" id="WP_088274946.1">
    <property type="nucleotide sequence ID" value="NZ_FNVE01000003.1"/>
</dbReference>